<dbReference type="InterPro" id="IPR023213">
    <property type="entry name" value="CAT-like_dom_sf"/>
</dbReference>
<proteinExistence type="predicted"/>
<protein>
    <recommendedName>
        <fullName evidence="4">Condensation domain-containing protein</fullName>
    </recommendedName>
</protein>
<keyword evidence="3" id="KW-1185">Reference proteome</keyword>
<dbReference type="PANTHER" id="PTHR28037">
    <property type="entry name" value="ALCOHOL O-ACETYLTRANSFERASE 1-RELATED"/>
    <property type="match status" value="1"/>
</dbReference>
<feature type="region of interest" description="Disordered" evidence="1">
    <location>
        <begin position="839"/>
        <end position="861"/>
    </location>
</feature>
<dbReference type="Gene3D" id="3.30.559.10">
    <property type="entry name" value="Chloramphenicol acetyltransferase-like domain"/>
    <property type="match status" value="1"/>
</dbReference>
<feature type="compositionally biased region" description="Low complexity" evidence="1">
    <location>
        <begin position="843"/>
        <end position="861"/>
    </location>
</feature>
<organism evidence="2 3">
    <name type="scientific">Cardiosporidium cionae</name>
    <dbReference type="NCBI Taxonomy" id="476202"/>
    <lineage>
        <taxon>Eukaryota</taxon>
        <taxon>Sar</taxon>
        <taxon>Alveolata</taxon>
        <taxon>Apicomplexa</taxon>
        <taxon>Aconoidasida</taxon>
        <taxon>Nephromycida</taxon>
        <taxon>Cardiosporidium</taxon>
    </lineage>
</organism>
<comment type="caution">
    <text evidence="2">The sequence shown here is derived from an EMBL/GenBank/DDBJ whole genome shotgun (WGS) entry which is preliminary data.</text>
</comment>
<evidence type="ECO:0008006" key="4">
    <source>
        <dbReference type="Google" id="ProtNLM"/>
    </source>
</evidence>
<dbReference type="SUPFAM" id="SSF52777">
    <property type="entry name" value="CoA-dependent acyltransferases"/>
    <property type="match status" value="1"/>
</dbReference>
<dbReference type="Proteomes" id="UP000823046">
    <property type="component" value="Unassembled WGS sequence"/>
</dbReference>
<gene>
    <name evidence="2" type="ORF">IE077_000042</name>
</gene>
<sequence>MSTRNEFGMPNGTILRAADESELFWHVLYENGNLMIQNSISVLTSFPLNLDHFRRSCLVLLKRYQILRCCLARSPYDNRLQWIESFKKNELTYEWILSSSLLALSEEEHWLEVLHKEQREPFDTDLRLLWRLRVIPSTLVPGEQASFTSSEKKYRTIIVACFHHALVDGMTRQTFWNDLCCTLISIVSGELYLSKVHQKRNQDLNLNENVWEQVAEFKNLPECILPPPFSKILGTTKKHKLIYLWSLFGSKHFNIVSFFRSLATFRTNPLSILSPCEKFDANNPRHATSIIPIFLSAVATDNLTKKCRQLGTTINGIVTAVAGLAMQEIIQRKTNNVMKSSELKSTLNNVLQSKKYFEENFSALLCSAQVKGCGFHSALPIHFFHTQNKGSAVQNETMAINCNKDSSSIFRLKADTSQNFCSFISLLLSLFSEWRKKLSRSNNESGNITRCSSECADSDSKIGTQSKGPSFFQKLKRITVRLLLKIFPPYLETWQAINGRRWLETPSKNCYQQTAFEDYLKKYFENICASPNKENFGDNLYKQFILKDQRAGARNKWNSNATFGTIKRTQRSISQPCTDDFFKSEKTRFGGDSYVAFQMNVLPGHSNTCNNVIDNDDLKGANQKQSAPAPKNDQQFKSLPTCCPGLGSCAVLMIARLSVGYGHFTETYLRKLTAKIRRQINDLVQLPGSYKACWDWNVAIGFTSLVKKEQFLFQAIAPTPRTSAFLISNAGIWDQHTIVDTLNKRDNEWVHKTDSSFAKSNDVTKEAIIAATSFSIAIENSWSCVTQHVIGMNTFAHNIVTVNSRLCWSFQYHTNCIAPSLAMQYALLVAEKLENLSTPSYPTIENNSNESETNDTTRQSK</sequence>
<dbReference type="PANTHER" id="PTHR28037:SF1">
    <property type="entry name" value="ALCOHOL O-ACETYLTRANSFERASE 1-RELATED"/>
    <property type="match status" value="1"/>
</dbReference>
<evidence type="ECO:0000313" key="3">
    <source>
        <dbReference type="Proteomes" id="UP000823046"/>
    </source>
</evidence>
<evidence type="ECO:0000256" key="1">
    <source>
        <dbReference type="SAM" id="MobiDB-lite"/>
    </source>
</evidence>
<dbReference type="EMBL" id="JADAQX010000715">
    <property type="protein sequence ID" value="KAF8819516.1"/>
    <property type="molecule type" value="Genomic_DNA"/>
</dbReference>
<name>A0ABQ7J6B3_9APIC</name>
<evidence type="ECO:0000313" key="2">
    <source>
        <dbReference type="EMBL" id="KAF8819516.1"/>
    </source>
</evidence>
<dbReference type="InterPro" id="IPR052058">
    <property type="entry name" value="Alcohol_O-acetyltransferase"/>
</dbReference>
<reference evidence="2 3" key="1">
    <citation type="journal article" date="2020" name="bioRxiv">
        <title>Metabolic contributions of an alphaproteobacterial endosymbiont in the apicomplexan Cardiosporidium cionae.</title>
        <authorList>
            <person name="Hunter E.S."/>
            <person name="Paight C.J."/>
            <person name="Lane C.E."/>
        </authorList>
    </citation>
    <scope>NUCLEOTIDE SEQUENCE [LARGE SCALE GENOMIC DNA]</scope>
    <source>
        <strain evidence="2">ESH_2018</strain>
    </source>
</reference>
<accession>A0ABQ7J6B3</accession>